<keyword evidence="3" id="KW-1185">Reference proteome</keyword>
<dbReference type="BioCyc" id="SESP1179773:BN6_RS19435-MONOMER"/>
<dbReference type="InterPro" id="IPR001845">
    <property type="entry name" value="HTH_ArsR_DNA-bd_dom"/>
</dbReference>
<dbReference type="InterPro" id="IPR011991">
    <property type="entry name" value="ArsR-like_HTH"/>
</dbReference>
<evidence type="ECO:0000313" key="3">
    <source>
        <dbReference type="Proteomes" id="UP000006281"/>
    </source>
</evidence>
<name>K0K342_SACES</name>
<dbReference type="GO" id="GO:0003700">
    <property type="term" value="F:DNA-binding transcription factor activity"/>
    <property type="evidence" value="ECO:0007669"/>
    <property type="project" value="InterPro"/>
</dbReference>
<protein>
    <submittedName>
        <fullName evidence="2">Transcriptional regulator, ArsR family</fullName>
    </submittedName>
</protein>
<dbReference type="OrthoDB" id="3808065at2"/>
<dbReference type="RefSeq" id="WP_015101416.1">
    <property type="nucleotide sequence ID" value="NC_019673.1"/>
</dbReference>
<dbReference type="STRING" id="1179773.BN6_40180"/>
<feature type="domain" description="HTH arsR-type" evidence="1">
    <location>
        <begin position="239"/>
        <end position="314"/>
    </location>
</feature>
<dbReference type="SUPFAM" id="SSF46785">
    <property type="entry name" value="Winged helix' DNA-binding domain"/>
    <property type="match status" value="1"/>
</dbReference>
<organism evidence="2 3">
    <name type="scientific">Saccharothrix espanaensis (strain ATCC 51144 / DSM 44229 / JCM 9112 / NBRC 15066 / NRRL 15764)</name>
    <dbReference type="NCBI Taxonomy" id="1179773"/>
    <lineage>
        <taxon>Bacteria</taxon>
        <taxon>Bacillati</taxon>
        <taxon>Actinomycetota</taxon>
        <taxon>Actinomycetes</taxon>
        <taxon>Pseudonocardiales</taxon>
        <taxon>Pseudonocardiaceae</taxon>
        <taxon>Saccharothrix</taxon>
    </lineage>
</organism>
<dbReference type="PATRIC" id="fig|1179773.3.peg.4021"/>
<dbReference type="AlphaFoldDB" id="K0K342"/>
<dbReference type="CDD" id="cd00090">
    <property type="entry name" value="HTH_ARSR"/>
    <property type="match status" value="1"/>
</dbReference>
<dbReference type="EMBL" id="HE804045">
    <property type="protein sequence ID" value="CCH31304.1"/>
    <property type="molecule type" value="Genomic_DNA"/>
</dbReference>
<evidence type="ECO:0000259" key="1">
    <source>
        <dbReference type="SMART" id="SM00418"/>
    </source>
</evidence>
<dbReference type="InterPro" id="IPR036390">
    <property type="entry name" value="WH_DNA-bd_sf"/>
</dbReference>
<evidence type="ECO:0000313" key="2">
    <source>
        <dbReference type="EMBL" id="CCH31304.1"/>
    </source>
</evidence>
<dbReference type="eggNOG" id="COG0640">
    <property type="taxonomic scope" value="Bacteria"/>
</dbReference>
<reference evidence="2 3" key="1">
    <citation type="journal article" date="2012" name="BMC Genomics">
        <title>Complete genome sequence of Saccharothrix espanaensis DSM 44229T and comparison to the other completely sequenced Pseudonocardiaceae.</title>
        <authorList>
            <person name="Strobel T."/>
            <person name="Al-Dilaimi A."/>
            <person name="Blom J."/>
            <person name="Gessner A."/>
            <person name="Kalinowski J."/>
            <person name="Luzhetska M."/>
            <person name="Puhler A."/>
            <person name="Szczepanowski R."/>
            <person name="Bechthold A."/>
            <person name="Ruckert C."/>
        </authorList>
    </citation>
    <scope>NUCLEOTIDE SEQUENCE [LARGE SCALE GENOMIC DNA]</scope>
    <source>
        <strain evidence="3">ATCC 51144 / DSM 44229 / JCM 9112 / NBRC 15066 / NRRL 15764</strain>
    </source>
</reference>
<gene>
    <name evidence="2" type="ordered locus">BN6_40180</name>
</gene>
<dbReference type="Proteomes" id="UP000006281">
    <property type="component" value="Chromosome"/>
</dbReference>
<sequence length="315" mass="34441">MLRVIFTTDDLVRTTVAPTADPLWEVVLGGCRLRDRDRPAAFHEWSLEMRRRLDSRSPAVRVLHLLSPAPDLLTPPEAAAGLEAGLAALRATPAHRVRAELSRFRPLPEWTKPLAGGDRRALAVLADMVRHLHSRLVAPYSDVIRESVNADRARRARDLVDGGVHALLAGLGPYARWEPPVLEVDHPEERELPLRGRGLRLVPSYFGRQRPCTLADPAAPPVLVYPLEDGDRWRGAEPRSLDALLGPTRSAVLECARAGAGTTELARRVGTSPASVSRHTGVLRAAGLLRTSRHGTQTVHSLTVLGESLLAGHQR</sequence>
<dbReference type="Gene3D" id="1.10.10.10">
    <property type="entry name" value="Winged helix-like DNA-binding domain superfamily/Winged helix DNA-binding domain"/>
    <property type="match status" value="1"/>
</dbReference>
<accession>K0K342</accession>
<dbReference type="SMART" id="SM00418">
    <property type="entry name" value="HTH_ARSR"/>
    <property type="match status" value="1"/>
</dbReference>
<proteinExistence type="predicted"/>
<dbReference type="KEGG" id="sesp:BN6_40180"/>
<dbReference type="HOGENOM" id="CLU_063235_1_0_11"/>
<dbReference type="InterPro" id="IPR036388">
    <property type="entry name" value="WH-like_DNA-bd_sf"/>
</dbReference>